<comment type="caution">
    <text evidence="2">The sequence shown here is derived from an EMBL/GenBank/DDBJ whole genome shotgun (WGS) entry which is preliminary data.</text>
</comment>
<feature type="domain" description="Methyltransferase" evidence="1">
    <location>
        <begin position="53"/>
        <end position="147"/>
    </location>
</feature>
<keyword evidence="2" id="KW-0808">Transferase</keyword>
<dbReference type="Pfam" id="PF13649">
    <property type="entry name" value="Methyltransf_25"/>
    <property type="match status" value="1"/>
</dbReference>
<dbReference type="SUPFAM" id="SSF53335">
    <property type="entry name" value="S-adenosyl-L-methionine-dependent methyltransferases"/>
    <property type="match status" value="1"/>
</dbReference>
<protein>
    <submittedName>
        <fullName evidence="2">Ubiquinone/menaquinone biosynthesis C-methylase UbiE</fullName>
    </submittedName>
</protein>
<dbReference type="Gene3D" id="3.40.50.150">
    <property type="entry name" value="Vaccinia Virus protein VP39"/>
    <property type="match status" value="1"/>
</dbReference>
<dbReference type="EMBL" id="JACIBV010000001">
    <property type="protein sequence ID" value="MBB3726222.1"/>
    <property type="molecule type" value="Genomic_DNA"/>
</dbReference>
<keyword evidence="2" id="KW-0489">Methyltransferase</keyword>
<evidence type="ECO:0000313" key="2">
    <source>
        <dbReference type="EMBL" id="MBB3726222.1"/>
    </source>
</evidence>
<evidence type="ECO:0000259" key="1">
    <source>
        <dbReference type="Pfam" id="PF13649"/>
    </source>
</evidence>
<reference evidence="2 3" key="1">
    <citation type="submission" date="2020-08" db="EMBL/GenBank/DDBJ databases">
        <title>Sequencing the genomes of 1000 actinobacteria strains.</title>
        <authorList>
            <person name="Klenk H.-P."/>
        </authorList>
    </citation>
    <scope>NUCLEOTIDE SEQUENCE [LARGE SCALE GENOMIC DNA]</scope>
    <source>
        <strain evidence="2 3">DSM 44320</strain>
    </source>
</reference>
<keyword evidence="3" id="KW-1185">Reference proteome</keyword>
<dbReference type="InterPro" id="IPR050508">
    <property type="entry name" value="Methyltransf_Superfamily"/>
</dbReference>
<evidence type="ECO:0000313" key="3">
    <source>
        <dbReference type="Proteomes" id="UP000579945"/>
    </source>
</evidence>
<dbReference type="AlphaFoldDB" id="A0A7W5UWV4"/>
<organism evidence="2 3">
    <name type="scientific">Nonomuraea dietziae</name>
    <dbReference type="NCBI Taxonomy" id="65515"/>
    <lineage>
        <taxon>Bacteria</taxon>
        <taxon>Bacillati</taxon>
        <taxon>Actinomycetota</taxon>
        <taxon>Actinomycetes</taxon>
        <taxon>Streptosporangiales</taxon>
        <taxon>Streptosporangiaceae</taxon>
        <taxon>Nonomuraea</taxon>
    </lineage>
</organism>
<name>A0A7W5UWV4_9ACTN</name>
<dbReference type="GO" id="GO:0008168">
    <property type="term" value="F:methyltransferase activity"/>
    <property type="evidence" value="ECO:0007669"/>
    <property type="project" value="UniProtKB-KW"/>
</dbReference>
<dbReference type="GO" id="GO:0032259">
    <property type="term" value="P:methylation"/>
    <property type="evidence" value="ECO:0007669"/>
    <property type="project" value="UniProtKB-KW"/>
</dbReference>
<dbReference type="Proteomes" id="UP000579945">
    <property type="component" value="Unassembled WGS sequence"/>
</dbReference>
<dbReference type="GeneID" id="95388597"/>
<dbReference type="RefSeq" id="WP_183645702.1">
    <property type="nucleotide sequence ID" value="NZ_BAAAXX010000028.1"/>
</dbReference>
<dbReference type="InterPro" id="IPR029063">
    <property type="entry name" value="SAM-dependent_MTases_sf"/>
</dbReference>
<accession>A0A7W5UWV4</accession>
<proteinExistence type="predicted"/>
<sequence>MKLHHHTDHAEGAGPILRPRLYEVVSEIGFAGRRRLVSIRLVALSGARRGDHVLDVGCGTGYLTRLLARRVGPEGHVTGLDVAQPMIEHARARAPGTCAYVLGEGQALPFPDARFDVVVSCLAVHHLPAAARGTALREMFRVLRPGGRLLIVELRPPANRLAARLAGVVAGHALRPSMPDLLAELVPAAGFRVEGTGELRPLLHYILAVR</sequence>
<keyword evidence="2" id="KW-0830">Ubiquinone</keyword>
<dbReference type="PANTHER" id="PTHR42912">
    <property type="entry name" value="METHYLTRANSFERASE"/>
    <property type="match status" value="1"/>
</dbReference>
<dbReference type="CDD" id="cd02440">
    <property type="entry name" value="AdoMet_MTases"/>
    <property type="match status" value="1"/>
</dbReference>
<gene>
    <name evidence="2" type="ORF">FHR33_002082</name>
</gene>
<dbReference type="InterPro" id="IPR041698">
    <property type="entry name" value="Methyltransf_25"/>
</dbReference>